<feature type="domain" description="Glycosyl hydrolase family 13 catalytic" evidence="3">
    <location>
        <begin position="163"/>
        <end position="568"/>
    </location>
</feature>
<dbReference type="InterPro" id="IPR006047">
    <property type="entry name" value="GH13_cat_dom"/>
</dbReference>
<dbReference type="CDD" id="cd11341">
    <property type="entry name" value="AmyAc_Pullulanase_LD-like"/>
    <property type="match status" value="1"/>
</dbReference>
<keyword evidence="4" id="KW-0326">Glycosidase</keyword>
<feature type="chain" id="PRO_5021197738" evidence="2">
    <location>
        <begin position="23"/>
        <end position="679"/>
    </location>
</feature>
<dbReference type="AlphaFoldDB" id="A0A4Y8VFW0"/>
<gene>
    <name evidence="4" type="primary">pulA</name>
    <name evidence="4" type="ORF">EXN75_10035</name>
</gene>
<dbReference type="OrthoDB" id="9805159at2"/>
<dbReference type="InterPro" id="IPR017853">
    <property type="entry name" value="GH"/>
</dbReference>
<keyword evidence="2" id="KW-0732">Signal</keyword>
<evidence type="ECO:0000313" key="5">
    <source>
        <dbReference type="Proteomes" id="UP000297872"/>
    </source>
</evidence>
<dbReference type="SUPFAM" id="SSF51445">
    <property type="entry name" value="(Trans)glycosidases"/>
    <property type="match status" value="1"/>
</dbReference>
<reference evidence="4 5" key="1">
    <citation type="submission" date="2019-02" db="EMBL/GenBank/DDBJ databases">
        <title>Draft Genome Sequence of the Prevotella sp. BCRC 81118, Isolated from Human Feces.</title>
        <authorList>
            <person name="Huang C.-H."/>
        </authorList>
    </citation>
    <scope>NUCLEOTIDE SEQUENCE [LARGE SCALE GENOMIC DNA]</scope>
    <source>
        <strain evidence="4 5">BCRC 81118</strain>
    </source>
</reference>
<dbReference type="Gene3D" id="3.20.20.80">
    <property type="entry name" value="Glycosidases"/>
    <property type="match status" value="1"/>
</dbReference>
<evidence type="ECO:0000256" key="2">
    <source>
        <dbReference type="SAM" id="SignalP"/>
    </source>
</evidence>
<dbReference type="Gene3D" id="2.60.40.10">
    <property type="entry name" value="Immunoglobulins"/>
    <property type="match status" value="1"/>
</dbReference>
<evidence type="ECO:0000259" key="3">
    <source>
        <dbReference type="SMART" id="SM00642"/>
    </source>
</evidence>
<keyword evidence="5" id="KW-1185">Reference proteome</keyword>
<feature type="signal peptide" evidence="2">
    <location>
        <begin position="1"/>
        <end position="22"/>
    </location>
</feature>
<dbReference type="PANTHER" id="PTHR43002">
    <property type="entry name" value="GLYCOGEN DEBRANCHING ENZYME"/>
    <property type="match status" value="1"/>
</dbReference>
<comment type="caution">
    <text evidence="4">The sequence shown here is derived from an EMBL/GenBank/DDBJ whole genome shotgun (WGS) entry which is preliminary data.</text>
</comment>
<organism evidence="4 5">
    <name type="scientific">Segatella hominis</name>
    <dbReference type="NCBI Taxonomy" id="2518605"/>
    <lineage>
        <taxon>Bacteria</taxon>
        <taxon>Pseudomonadati</taxon>
        <taxon>Bacteroidota</taxon>
        <taxon>Bacteroidia</taxon>
        <taxon>Bacteroidales</taxon>
        <taxon>Prevotellaceae</taxon>
        <taxon>Segatella</taxon>
    </lineage>
</organism>
<evidence type="ECO:0000313" key="4">
    <source>
        <dbReference type="EMBL" id="TFH79620.1"/>
    </source>
</evidence>
<dbReference type="InterPro" id="IPR013780">
    <property type="entry name" value="Glyco_hydro_b"/>
</dbReference>
<dbReference type="GeneID" id="302995624"/>
<dbReference type="GO" id="GO:0051060">
    <property type="term" value="F:pullulanase activity"/>
    <property type="evidence" value="ECO:0007669"/>
    <property type="project" value="UniProtKB-EC"/>
</dbReference>
<dbReference type="NCBIfam" id="TIGR02104">
    <property type="entry name" value="pulA_typeI"/>
    <property type="match status" value="1"/>
</dbReference>
<keyword evidence="4" id="KW-0378">Hydrolase</keyword>
<evidence type="ECO:0000256" key="1">
    <source>
        <dbReference type="ARBA" id="ARBA00008061"/>
    </source>
</evidence>
<dbReference type="SUPFAM" id="SSF81296">
    <property type="entry name" value="E set domains"/>
    <property type="match status" value="1"/>
</dbReference>
<dbReference type="InterPro" id="IPR011840">
    <property type="entry name" value="PulA_typeI"/>
</dbReference>
<dbReference type="Pfam" id="PF00128">
    <property type="entry name" value="Alpha-amylase"/>
    <property type="match status" value="1"/>
</dbReference>
<dbReference type="EMBL" id="SGVY01000025">
    <property type="protein sequence ID" value="TFH79620.1"/>
    <property type="molecule type" value="Genomic_DNA"/>
</dbReference>
<dbReference type="RefSeq" id="WP_134843694.1">
    <property type="nucleotide sequence ID" value="NZ_SGVY01000025.1"/>
</dbReference>
<proteinExistence type="inferred from homology"/>
<dbReference type="SMART" id="SM00642">
    <property type="entry name" value="Aamy"/>
    <property type="match status" value="1"/>
</dbReference>
<protein>
    <submittedName>
        <fullName evidence="4">Type I pullulanase</fullName>
        <ecNumber evidence="4">3.2.1.41</ecNumber>
    </submittedName>
</protein>
<dbReference type="CDD" id="cd02860">
    <property type="entry name" value="E_set_Pullulanase"/>
    <property type="match status" value="1"/>
</dbReference>
<comment type="similarity">
    <text evidence="1">Belongs to the glycosyl hydrolase 13 family.</text>
</comment>
<dbReference type="InterPro" id="IPR013783">
    <property type="entry name" value="Ig-like_fold"/>
</dbReference>
<accession>A0A4Y8VFW0</accession>
<dbReference type="Gene3D" id="2.60.40.1180">
    <property type="entry name" value="Golgi alpha-mannosidase II"/>
    <property type="match status" value="1"/>
</dbReference>
<dbReference type="Proteomes" id="UP000297872">
    <property type="component" value="Unassembled WGS sequence"/>
</dbReference>
<dbReference type="EC" id="3.2.1.41" evidence="4"/>
<dbReference type="GO" id="GO:0005975">
    <property type="term" value="P:carbohydrate metabolic process"/>
    <property type="evidence" value="ECO:0007669"/>
    <property type="project" value="InterPro"/>
</dbReference>
<name>A0A4Y8VFW0_9BACT</name>
<dbReference type="Pfam" id="PF21653">
    <property type="entry name" value="pulA_all-beta"/>
    <property type="match status" value="1"/>
</dbReference>
<dbReference type="InterPro" id="IPR049117">
    <property type="entry name" value="pulA_all-beta"/>
</dbReference>
<dbReference type="InterPro" id="IPR014756">
    <property type="entry name" value="Ig_E-set"/>
</dbReference>
<sequence>MSIKNQFLVALTAVLVPHSLMAQGAFNEMSYSKDKTTFSLNSPTASVEVDGVTGATPQVSSSSAKPSVKIRIYKDGFMGKPIKTVKMKSVGKDRWEATVKGDLKGKFYTFDMGKGECPGTFAKAVGVNGNRGAIIDLSQTNPEGWENDVRPALKSPADLIIYELHFRDFSISPTSSLKYKGKYLALTEPKAIEYLKKLGINAIHFQPCFDFASVDETKLDKPQFNWGYDPKNYNVPEGSYATDPYNPAVRIKEFKQMVQALHKAGIRVIFDAVYNHTFDINGSNFQRTYPDYYYRKTVDGKYSDGSGCGNETASERPLMREFMIESVKYWVNEYHIDGFRFDLMGVHDIETMNQIRAAVDEIDPSIYIYGEGWSAGSCAYPTEKLAVKANTPQLHGIGAFSDDMRDALRGPFSDDTKGALLAGIPGEEESLKFGIVGGIAHPQVDMNKVNYDKKPWTNNPTQQISYVSCHDDMCLVDRLKASIPGLKDPSVSESDRLAELIRLDLLGQTAVFTSQGVPFILAGEEMLRDKKGVHNSFNSPDSINQFNWDHLKKYPQVFEYYRNLIQLRKNHPAFRLATAEKVREHLEFLPTVSPDAVNQVKNEGCLVAFMLKNLAGIDAWKNIIVILNANREAKSVAIPEGEYHVACCNGVINEEGIGMPVSGKEVLVDAQSALILYAK</sequence>